<dbReference type="EMBL" id="SOAW01000003">
    <property type="protein sequence ID" value="TDT29984.1"/>
    <property type="molecule type" value="Genomic_DNA"/>
</dbReference>
<gene>
    <name evidence="1" type="ORF">CLV29_3007</name>
</gene>
<comment type="caution">
    <text evidence="1">The sequence shown here is derived from an EMBL/GenBank/DDBJ whole genome shotgun (WGS) entry which is preliminary data.</text>
</comment>
<name>A0A4R7IZ49_9ACTN</name>
<dbReference type="AlphaFoldDB" id="A0A4R7IZ49"/>
<proteinExistence type="predicted"/>
<dbReference type="RefSeq" id="WP_243831969.1">
    <property type="nucleotide sequence ID" value="NZ_CP171129.1"/>
</dbReference>
<dbReference type="InterPro" id="IPR008554">
    <property type="entry name" value="Glutaredoxin-like"/>
</dbReference>
<dbReference type="Pfam" id="PF05768">
    <property type="entry name" value="Glrx-like"/>
    <property type="match status" value="1"/>
</dbReference>
<dbReference type="SUPFAM" id="SSF52833">
    <property type="entry name" value="Thioredoxin-like"/>
    <property type="match status" value="1"/>
</dbReference>
<dbReference type="InterPro" id="IPR036249">
    <property type="entry name" value="Thioredoxin-like_sf"/>
</dbReference>
<keyword evidence="2" id="KW-1185">Reference proteome</keyword>
<protein>
    <submittedName>
        <fullName evidence="1">Glutaredoxin</fullName>
    </submittedName>
</protein>
<accession>A0A4R7IZ49</accession>
<organism evidence="1 2">
    <name type="scientific">Naumannella halotolerans</name>
    <dbReference type="NCBI Taxonomy" id="993414"/>
    <lineage>
        <taxon>Bacteria</taxon>
        <taxon>Bacillati</taxon>
        <taxon>Actinomycetota</taxon>
        <taxon>Actinomycetes</taxon>
        <taxon>Propionibacteriales</taxon>
        <taxon>Propionibacteriaceae</taxon>
        <taxon>Naumannella</taxon>
    </lineage>
</organism>
<reference evidence="1 2" key="1">
    <citation type="submission" date="2019-03" db="EMBL/GenBank/DDBJ databases">
        <title>Genomic Encyclopedia of Archaeal and Bacterial Type Strains, Phase II (KMG-II): from individual species to whole genera.</title>
        <authorList>
            <person name="Goeker M."/>
        </authorList>
    </citation>
    <scope>NUCLEOTIDE SEQUENCE [LARGE SCALE GENOMIC DNA]</scope>
    <source>
        <strain evidence="1 2">DSM 24323</strain>
    </source>
</reference>
<dbReference type="Proteomes" id="UP000295371">
    <property type="component" value="Unassembled WGS sequence"/>
</dbReference>
<evidence type="ECO:0000313" key="2">
    <source>
        <dbReference type="Proteomes" id="UP000295371"/>
    </source>
</evidence>
<evidence type="ECO:0000313" key="1">
    <source>
        <dbReference type="EMBL" id="TDT29984.1"/>
    </source>
</evidence>
<dbReference type="Gene3D" id="3.40.30.10">
    <property type="entry name" value="Glutaredoxin"/>
    <property type="match status" value="1"/>
</dbReference>
<sequence>MGDRDPEKSGNTADSRVVVYTRPGCHLCEVAMLTIAQVCDELGESWREVDITGDPQLTDRYTDQVPVTTVDGRQHDYWRVDADRLRADLLTGR</sequence>